<reference evidence="1 2" key="1">
    <citation type="journal article" date="2012" name="Science">
        <title>The Paleozoic origin of enzymatic lignin decomposition reconstructed from 31 fungal genomes.</title>
        <authorList>
            <person name="Floudas D."/>
            <person name="Binder M."/>
            <person name="Riley R."/>
            <person name="Barry K."/>
            <person name="Blanchette R.A."/>
            <person name="Henrissat B."/>
            <person name="Martinez A.T."/>
            <person name="Otillar R."/>
            <person name="Spatafora J.W."/>
            <person name="Yadav J.S."/>
            <person name="Aerts A."/>
            <person name="Benoit I."/>
            <person name="Boyd A."/>
            <person name="Carlson A."/>
            <person name="Copeland A."/>
            <person name="Coutinho P.M."/>
            <person name="de Vries R.P."/>
            <person name="Ferreira P."/>
            <person name="Findley K."/>
            <person name="Foster B."/>
            <person name="Gaskell J."/>
            <person name="Glotzer D."/>
            <person name="Gorecki P."/>
            <person name="Heitman J."/>
            <person name="Hesse C."/>
            <person name="Hori C."/>
            <person name="Igarashi K."/>
            <person name="Jurgens J.A."/>
            <person name="Kallen N."/>
            <person name="Kersten P."/>
            <person name="Kohler A."/>
            <person name="Kuees U."/>
            <person name="Kumar T.K.A."/>
            <person name="Kuo A."/>
            <person name="LaButti K."/>
            <person name="Larrondo L.F."/>
            <person name="Lindquist E."/>
            <person name="Ling A."/>
            <person name="Lombard V."/>
            <person name="Lucas S."/>
            <person name="Lundell T."/>
            <person name="Martin R."/>
            <person name="McLaughlin D.J."/>
            <person name="Morgenstern I."/>
            <person name="Morin E."/>
            <person name="Murat C."/>
            <person name="Nagy L.G."/>
            <person name="Nolan M."/>
            <person name="Ohm R.A."/>
            <person name="Patyshakuliyeva A."/>
            <person name="Rokas A."/>
            <person name="Ruiz-Duenas F.J."/>
            <person name="Sabat G."/>
            <person name="Salamov A."/>
            <person name="Samejima M."/>
            <person name="Schmutz J."/>
            <person name="Slot J.C."/>
            <person name="St John F."/>
            <person name="Stenlid J."/>
            <person name="Sun H."/>
            <person name="Sun S."/>
            <person name="Syed K."/>
            <person name="Tsang A."/>
            <person name="Wiebenga A."/>
            <person name="Young D."/>
            <person name="Pisabarro A."/>
            <person name="Eastwood D.C."/>
            <person name="Martin F."/>
            <person name="Cullen D."/>
            <person name="Grigoriev I.V."/>
            <person name="Hibbett D.S."/>
        </authorList>
    </citation>
    <scope>NUCLEOTIDE SEQUENCE</scope>
    <source>
        <strain evidence="2">FP-58527</strain>
    </source>
</reference>
<gene>
    <name evidence="1" type="ORF">FOMPIDRAFT_1168386</name>
</gene>
<evidence type="ECO:0000313" key="1">
    <source>
        <dbReference type="EMBL" id="EPS95651.1"/>
    </source>
</evidence>
<organism evidence="1 2">
    <name type="scientific">Fomitopsis schrenkii</name>
    <name type="common">Brown rot fungus</name>
    <dbReference type="NCBI Taxonomy" id="2126942"/>
    <lineage>
        <taxon>Eukaryota</taxon>
        <taxon>Fungi</taxon>
        <taxon>Dikarya</taxon>
        <taxon>Basidiomycota</taxon>
        <taxon>Agaricomycotina</taxon>
        <taxon>Agaricomycetes</taxon>
        <taxon>Polyporales</taxon>
        <taxon>Fomitopsis</taxon>
    </lineage>
</organism>
<accession>S8DQS9</accession>
<evidence type="ECO:0008006" key="3">
    <source>
        <dbReference type="Google" id="ProtNLM"/>
    </source>
</evidence>
<evidence type="ECO:0000313" key="2">
    <source>
        <dbReference type="Proteomes" id="UP000015241"/>
    </source>
</evidence>
<protein>
    <recommendedName>
        <fullName evidence="3">F-box domain-containing protein</fullName>
    </recommendedName>
</protein>
<dbReference type="EMBL" id="KE504203">
    <property type="protein sequence ID" value="EPS95651.1"/>
    <property type="molecule type" value="Genomic_DNA"/>
</dbReference>
<dbReference type="OrthoDB" id="2791904at2759"/>
<sequence length="257" mass="28883">MIPVLFRTVALTTSRQINAFKRALLAPPRPASKDTDAPASPEPCGSYVRHLWFGPNDRSPTNILQSPQLNNWPVGSIRAILPLCTALRSLAISNFPEEIWCRISEQIPPSVEALHLGSVRAYMQWDWTAMPCFARLRTVTSMELDGVWAPRMYKTLATAPNMRVLRRFFPPTLRNTHRTSLQRAAVVPHADGLDRVEIIGCMFLAPELAPMWLKNCAEAAEGRVGSEGRGRFVLRTVDGTVAWKVFFEDWVDLCARV</sequence>
<dbReference type="InParanoid" id="S8DQS9"/>
<keyword evidence="2" id="KW-1185">Reference proteome</keyword>
<name>S8DQS9_FOMSC</name>
<proteinExistence type="predicted"/>
<dbReference type="Proteomes" id="UP000015241">
    <property type="component" value="Unassembled WGS sequence"/>
</dbReference>
<dbReference type="AlphaFoldDB" id="S8DQS9"/>
<dbReference type="HOGENOM" id="CLU_1081968_0_0_1"/>